<dbReference type="EMBL" id="JACHVB010000035">
    <property type="protein sequence ID" value="MBC2595268.1"/>
    <property type="molecule type" value="Genomic_DNA"/>
</dbReference>
<comment type="caution">
    <text evidence="1">The sequence shown here is derived from an EMBL/GenBank/DDBJ whole genome shotgun (WGS) entry which is preliminary data.</text>
</comment>
<proteinExistence type="predicted"/>
<name>A0A842HGZ6_9BACT</name>
<dbReference type="Proteomes" id="UP000546464">
    <property type="component" value="Unassembled WGS sequence"/>
</dbReference>
<protein>
    <submittedName>
        <fullName evidence="1">Uncharacterized protein</fullName>
    </submittedName>
</protein>
<evidence type="ECO:0000313" key="1">
    <source>
        <dbReference type="EMBL" id="MBC2595268.1"/>
    </source>
</evidence>
<evidence type="ECO:0000313" key="2">
    <source>
        <dbReference type="Proteomes" id="UP000546464"/>
    </source>
</evidence>
<accession>A0A842HGZ6</accession>
<sequence length="171" mass="19450">MNEPVKTVPISGRISQQDYDFMMQHSFGGKVTASEKLRHVASFFRQYHEHFGSYAEGIEELNRLSEPARKNIKHLEYEQGVHSELVDAAANLFPLGVAYLASRQQRPAKKDQLPYLLETEERLLALVLRLLEQVLRLGLTTQAPAYNPHLLEDKLGTITELVGLLSKRDHS</sequence>
<gene>
    <name evidence="1" type="ORF">H5P28_13450</name>
</gene>
<keyword evidence="2" id="KW-1185">Reference proteome</keyword>
<dbReference type="AlphaFoldDB" id="A0A842HGZ6"/>
<organism evidence="1 2">
    <name type="scientific">Ruficoccus amylovorans</name>
    <dbReference type="NCBI Taxonomy" id="1804625"/>
    <lineage>
        <taxon>Bacteria</taxon>
        <taxon>Pseudomonadati</taxon>
        <taxon>Verrucomicrobiota</taxon>
        <taxon>Opitutia</taxon>
        <taxon>Puniceicoccales</taxon>
        <taxon>Cerasicoccaceae</taxon>
        <taxon>Ruficoccus</taxon>
    </lineage>
</organism>
<dbReference type="RefSeq" id="WP_185676223.1">
    <property type="nucleotide sequence ID" value="NZ_JACHVB010000035.1"/>
</dbReference>
<reference evidence="1 2" key="1">
    <citation type="submission" date="2020-07" db="EMBL/GenBank/DDBJ databases">
        <authorList>
            <person name="Feng X."/>
        </authorList>
    </citation>
    <scope>NUCLEOTIDE SEQUENCE [LARGE SCALE GENOMIC DNA]</scope>
    <source>
        <strain evidence="1 2">JCM31066</strain>
    </source>
</reference>